<reference evidence="2" key="1">
    <citation type="journal article" date="2016" name="Nature">
        <title>Genome evolution in the allotetraploid frog Xenopus laevis.</title>
        <authorList>
            <person name="Session A.M."/>
            <person name="Uno Y."/>
            <person name="Kwon T."/>
            <person name="Chapman J.A."/>
            <person name="Toyoda A."/>
            <person name="Takahashi S."/>
            <person name="Fukui A."/>
            <person name="Hikosaka A."/>
            <person name="Suzuki A."/>
            <person name="Kondo M."/>
            <person name="van Heeringen S.J."/>
            <person name="Quigley I."/>
            <person name="Heinz S."/>
            <person name="Ogino H."/>
            <person name="Ochi H."/>
            <person name="Hellsten U."/>
            <person name="Lyons J.B."/>
            <person name="Simakov O."/>
            <person name="Putnam N."/>
            <person name="Stites J."/>
            <person name="Kuroki Y."/>
            <person name="Tanaka T."/>
            <person name="Michiue T."/>
            <person name="Watanabe M."/>
            <person name="Bogdanovic O."/>
            <person name="Lister R."/>
            <person name="Georgiou G."/>
            <person name="Paranjpe S.S."/>
            <person name="van Kruijsbergen I."/>
            <person name="Shu S."/>
            <person name="Carlson J."/>
            <person name="Kinoshita T."/>
            <person name="Ohta Y."/>
            <person name="Mawaribuchi S."/>
            <person name="Jenkins J."/>
            <person name="Grimwood J."/>
            <person name="Schmutz J."/>
            <person name="Mitros T."/>
            <person name="Mozaffari S.V."/>
            <person name="Suzuki Y."/>
            <person name="Haramoto Y."/>
            <person name="Yamamoto T.S."/>
            <person name="Takagi C."/>
            <person name="Heald R."/>
            <person name="Miller K."/>
            <person name="Haudenschild C."/>
            <person name="Kitzman J."/>
            <person name="Nakayama T."/>
            <person name="Izutsu Y."/>
            <person name="Robert J."/>
            <person name="Fortriede J."/>
            <person name="Burns K."/>
            <person name="Lotay V."/>
            <person name="Karimi K."/>
            <person name="Yasuoka Y."/>
            <person name="Dichmann D.S."/>
            <person name="Flajnik M.F."/>
            <person name="Houston D.W."/>
            <person name="Shendure J."/>
            <person name="DuPasquier L."/>
            <person name="Vize P.D."/>
            <person name="Zorn A.M."/>
            <person name="Ito M."/>
            <person name="Marcotte E.M."/>
            <person name="Wallingford J.B."/>
            <person name="Ito Y."/>
            <person name="Asashima M."/>
            <person name="Ueno N."/>
            <person name="Matsuda Y."/>
            <person name="Veenstra G.J."/>
            <person name="Fujiyama A."/>
            <person name="Harland R.M."/>
            <person name="Taira M."/>
            <person name="Rokhsar D.S."/>
        </authorList>
    </citation>
    <scope>NUCLEOTIDE SEQUENCE [LARGE SCALE GENOMIC DNA]</scope>
    <source>
        <strain evidence="2">J</strain>
    </source>
</reference>
<evidence type="ECO:0000313" key="1">
    <source>
        <dbReference type="EMBL" id="OCT59860.1"/>
    </source>
</evidence>
<proteinExistence type="predicted"/>
<organism evidence="1 2">
    <name type="scientific">Xenopus laevis</name>
    <name type="common">African clawed frog</name>
    <dbReference type="NCBI Taxonomy" id="8355"/>
    <lineage>
        <taxon>Eukaryota</taxon>
        <taxon>Metazoa</taxon>
        <taxon>Chordata</taxon>
        <taxon>Craniata</taxon>
        <taxon>Vertebrata</taxon>
        <taxon>Euteleostomi</taxon>
        <taxon>Amphibia</taxon>
        <taxon>Batrachia</taxon>
        <taxon>Anura</taxon>
        <taxon>Pipoidea</taxon>
        <taxon>Pipidae</taxon>
        <taxon>Xenopodinae</taxon>
        <taxon>Xenopus</taxon>
        <taxon>Xenopus</taxon>
    </lineage>
</organism>
<dbReference type="Proteomes" id="UP000694892">
    <property type="component" value="Chromosome 9_10S"/>
</dbReference>
<dbReference type="EMBL" id="CM004483">
    <property type="protein sequence ID" value="OCT59860.1"/>
    <property type="molecule type" value="Genomic_DNA"/>
</dbReference>
<name>A0A974BSA7_XENLA</name>
<evidence type="ECO:0000313" key="2">
    <source>
        <dbReference type="Proteomes" id="UP000694892"/>
    </source>
</evidence>
<accession>A0A974BSA7</accession>
<protein>
    <submittedName>
        <fullName evidence="1">Uncharacterized protein</fullName>
    </submittedName>
</protein>
<gene>
    <name evidence="1" type="ORF">XELAEV_18045878mg</name>
</gene>
<sequence>MCFLLFQCRTSRNIGLCCYIFGEVHTKNDSPFAFIEMFFLAEPGGFVGPQHNDTHMLHAEGTTCSKIKNAEVANLLQTKVWERRGSTCTEWSHLKLLSHTPWQAEAAALVFMGSRANMEPSRDG</sequence>
<dbReference type="AlphaFoldDB" id="A0A974BSA7"/>